<keyword evidence="3" id="KW-1185">Reference proteome</keyword>
<accession>A0ABU8NIU0</accession>
<sequence length="392" mass="43401">MKKIFLLPIFFIILALSARSQNVTSLPDSIYSGEQGKMHVQGVAVDKANGYVYFSFTDRLIKMDLSGKLIGSVTGFVGHLGDLDFNAADGKIYGSLEYKNDAIGKGIRKSLGVQNNNENGFYIAIFDGSRIVRPDMSAEKEDLLRTVYIKEAVKDYQDSVQTANGKKPHRFACSGIDGVAFAPAIGSADTNKKYLYVAYGVYGDTDRDDNDHQVLLKYDIANWDKYGQQLSQDKLHHSGPEKPLDKYFVKTGSTRYGIQNLAYDAYTGKFFAAVYHGAKTQFPNYDLFVIDAHQKPGKGQISSGNETIKVQTLSLLQAGPKDANTGISGWRFEWGATGLCPLDDGLFYISHNKKSEDGQEQSTIYKYKWIGDAQSSFSKANLELPLKNTSPQ</sequence>
<dbReference type="SUPFAM" id="SSF50952">
    <property type="entry name" value="Soluble quinoprotein glucose dehydrogenase"/>
    <property type="match status" value="1"/>
</dbReference>
<evidence type="ECO:0000313" key="2">
    <source>
        <dbReference type="EMBL" id="MEJ2902171.1"/>
    </source>
</evidence>
<feature type="chain" id="PRO_5046906548" evidence="1">
    <location>
        <begin position="21"/>
        <end position="392"/>
    </location>
</feature>
<dbReference type="RefSeq" id="WP_288884178.1">
    <property type="nucleotide sequence ID" value="NZ_CBFGNQ010000049.1"/>
</dbReference>
<feature type="signal peptide" evidence="1">
    <location>
        <begin position="1"/>
        <end position="20"/>
    </location>
</feature>
<name>A0ABU8NIU0_9SPHI</name>
<proteinExistence type="predicted"/>
<gene>
    <name evidence="2" type="ORF">WAE58_07035</name>
</gene>
<organism evidence="2 3">
    <name type="scientific">Pedobacter panaciterrae</name>
    <dbReference type="NCBI Taxonomy" id="363849"/>
    <lineage>
        <taxon>Bacteria</taxon>
        <taxon>Pseudomonadati</taxon>
        <taxon>Bacteroidota</taxon>
        <taxon>Sphingobacteriia</taxon>
        <taxon>Sphingobacteriales</taxon>
        <taxon>Sphingobacteriaceae</taxon>
        <taxon>Pedobacter</taxon>
    </lineage>
</organism>
<dbReference type="EMBL" id="JBBEUB010000002">
    <property type="protein sequence ID" value="MEJ2902171.1"/>
    <property type="molecule type" value="Genomic_DNA"/>
</dbReference>
<dbReference type="Proteomes" id="UP001378956">
    <property type="component" value="Unassembled WGS sequence"/>
</dbReference>
<keyword evidence="1" id="KW-0732">Signal</keyword>
<comment type="caution">
    <text evidence="2">The sequence shown here is derived from an EMBL/GenBank/DDBJ whole genome shotgun (WGS) entry which is preliminary data.</text>
</comment>
<protein>
    <submittedName>
        <fullName evidence="2">Uncharacterized protein</fullName>
    </submittedName>
</protein>
<dbReference type="InterPro" id="IPR011041">
    <property type="entry name" value="Quinoprot_gluc/sorb_DH_b-prop"/>
</dbReference>
<evidence type="ECO:0000313" key="3">
    <source>
        <dbReference type="Proteomes" id="UP001378956"/>
    </source>
</evidence>
<reference evidence="2 3" key="1">
    <citation type="submission" date="2024-03" db="EMBL/GenBank/DDBJ databases">
        <title>Sequence of Lycoming College Course Isolates.</title>
        <authorList>
            <person name="Plotts O."/>
            <person name="Newman J."/>
        </authorList>
    </citation>
    <scope>NUCLEOTIDE SEQUENCE [LARGE SCALE GENOMIC DNA]</scope>
    <source>
        <strain evidence="2 3">CJB-3</strain>
    </source>
</reference>
<evidence type="ECO:0000256" key="1">
    <source>
        <dbReference type="SAM" id="SignalP"/>
    </source>
</evidence>